<dbReference type="InterPro" id="IPR036457">
    <property type="entry name" value="PPM-type-like_dom_sf"/>
</dbReference>
<evidence type="ECO:0000256" key="1">
    <source>
        <dbReference type="SAM" id="MobiDB-lite"/>
    </source>
</evidence>
<comment type="caution">
    <text evidence="2">The sequence shown here is derived from an EMBL/GenBank/DDBJ whole genome shotgun (WGS) entry which is preliminary data.</text>
</comment>
<dbReference type="Gene3D" id="3.60.40.10">
    <property type="entry name" value="PPM-type phosphatase domain"/>
    <property type="match status" value="1"/>
</dbReference>
<organism evidence="2 3">
    <name type="scientific">Amycolatopsis endophytica</name>
    <dbReference type="NCBI Taxonomy" id="860233"/>
    <lineage>
        <taxon>Bacteria</taxon>
        <taxon>Bacillati</taxon>
        <taxon>Actinomycetota</taxon>
        <taxon>Actinomycetes</taxon>
        <taxon>Pseudonocardiales</taxon>
        <taxon>Pseudonocardiaceae</taxon>
        <taxon>Amycolatopsis</taxon>
    </lineage>
</organism>
<sequence length="265" mass="28861">MMRVATAQLPPSEDSDDKIFTTSNAVIVLDGASAFVPVPVPASTYADCLGRELVACLTAHPEADLRAVLAEAIEQSAKALELEPGKSPSSTVTMLRESNGVVDVLRLGDSVAVLPQGVLTDERMDDLDLTPRREYRQRLADGGGYDETHRALLRELQTQQGRYRNQDGGFWIAEASPEAAQHALVRHHPASAVPWAVLATDGAFNTMTHTGVTDWPAISQSSADELAAILERCQQWERDQDPDARQFPRAKRHDDKAIAAVRLSS</sequence>
<accession>A0A853B2I9</accession>
<gene>
    <name evidence="2" type="ORF">HNR02_002666</name>
</gene>
<evidence type="ECO:0000313" key="2">
    <source>
        <dbReference type="EMBL" id="NYI89343.1"/>
    </source>
</evidence>
<proteinExistence type="predicted"/>
<name>A0A853B2I9_9PSEU</name>
<evidence type="ECO:0000313" key="3">
    <source>
        <dbReference type="Proteomes" id="UP000549616"/>
    </source>
</evidence>
<dbReference type="EMBL" id="JACCFK010000001">
    <property type="protein sequence ID" value="NYI89343.1"/>
    <property type="molecule type" value="Genomic_DNA"/>
</dbReference>
<dbReference type="AlphaFoldDB" id="A0A853B2I9"/>
<evidence type="ECO:0008006" key="4">
    <source>
        <dbReference type="Google" id="ProtNLM"/>
    </source>
</evidence>
<keyword evidence="3" id="KW-1185">Reference proteome</keyword>
<protein>
    <recommendedName>
        <fullName evidence="4">Protein phosphatase 2C-like protein</fullName>
    </recommendedName>
</protein>
<dbReference type="SUPFAM" id="SSF81606">
    <property type="entry name" value="PP2C-like"/>
    <property type="match status" value="1"/>
</dbReference>
<dbReference type="Proteomes" id="UP000549616">
    <property type="component" value="Unassembled WGS sequence"/>
</dbReference>
<reference evidence="2 3" key="1">
    <citation type="submission" date="2020-07" db="EMBL/GenBank/DDBJ databases">
        <title>Sequencing the genomes of 1000 actinobacteria strains.</title>
        <authorList>
            <person name="Klenk H.-P."/>
        </authorList>
    </citation>
    <scope>NUCLEOTIDE SEQUENCE [LARGE SCALE GENOMIC DNA]</scope>
    <source>
        <strain evidence="2 3">DSM 104006</strain>
    </source>
</reference>
<feature type="region of interest" description="Disordered" evidence="1">
    <location>
        <begin position="237"/>
        <end position="257"/>
    </location>
</feature>